<accession>A0A024UMJ3</accession>
<evidence type="ECO:0000313" key="3">
    <source>
        <dbReference type="EMBL" id="ETW07509.1"/>
    </source>
</evidence>
<feature type="coiled-coil region" evidence="1">
    <location>
        <begin position="48"/>
        <end position="75"/>
    </location>
</feature>
<dbReference type="GeneID" id="20079060"/>
<proteinExistence type="predicted"/>
<keyword evidence="1" id="KW-0175">Coiled coil</keyword>
<organism evidence="3">
    <name type="scientific">Aphanomyces invadans</name>
    <dbReference type="NCBI Taxonomy" id="157072"/>
    <lineage>
        <taxon>Eukaryota</taxon>
        <taxon>Sar</taxon>
        <taxon>Stramenopiles</taxon>
        <taxon>Oomycota</taxon>
        <taxon>Saprolegniomycetes</taxon>
        <taxon>Saprolegniales</taxon>
        <taxon>Verrucalvaceae</taxon>
        <taxon>Aphanomyces</taxon>
    </lineage>
</organism>
<evidence type="ECO:0000256" key="1">
    <source>
        <dbReference type="SAM" id="Coils"/>
    </source>
</evidence>
<dbReference type="EMBL" id="KI913954">
    <property type="protein sequence ID" value="ETW07509.1"/>
    <property type="molecule type" value="Genomic_DNA"/>
</dbReference>
<dbReference type="OrthoDB" id="72613at2759"/>
<name>A0A024UMJ3_9STRA</name>
<gene>
    <name evidence="3" type="ORF">H310_02010</name>
</gene>
<feature type="region of interest" description="Disordered" evidence="2">
    <location>
        <begin position="1"/>
        <end position="20"/>
    </location>
</feature>
<feature type="compositionally biased region" description="Polar residues" evidence="2">
    <location>
        <begin position="1"/>
        <end position="11"/>
    </location>
</feature>
<evidence type="ECO:0000256" key="2">
    <source>
        <dbReference type="SAM" id="MobiDB-lite"/>
    </source>
</evidence>
<feature type="coiled-coil region" evidence="1">
    <location>
        <begin position="149"/>
        <end position="176"/>
    </location>
</feature>
<reference evidence="3" key="1">
    <citation type="submission" date="2013-12" db="EMBL/GenBank/DDBJ databases">
        <title>The Genome Sequence of Aphanomyces invadans NJM9701.</title>
        <authorList>
            <consortium name="The Broad Institute Genomics Platform"/>
            <person name="Russ C."/>
            <person name="Tyler B."/>
            <person name="van West P."/>
            <person name="Dieguez-Uribeondo J."/>
            <person name="Young S.K."/>
            <person name="Zeng Q."/>
            <person name="Gargeya S."/>
            <person name="Fitzgerald M."/>
            <person name="Abouelleil A."/>
            <person name="Alvarado L."/>
            <person name="Chapman S.B."/>
            <person name="Gainer-Dewar J."/>
            <person name="Goldberg J."/>
            <person name="Griggs A."/>
            <person name="Gujja S."/>
            <person name="Hansen M."/>
            <person name="Howarth C."/>
            <person name="Imamovic A."/>
            <person name="Ireland A."/>
            <person name="Larimer J."/>
            <person name="McCowan C."/>
            <person name="Murphy C."/>
            <person name="Pearson M."/>
            <person name="Poon T.W."/>
            <person name="Priest M."/>
            <person name="Roberts A."/>
            <person name="Saif S."/>
            <person name="Shea T."/>
            <person name="Sykes S."/>
            <person name="Wortman J."/>
            <person name="Nusbaum C."/>
            <person name="Birren B."/>
        </authorList>
    </citation>
    <scope>NUCLEOTIDE SEQUENCE [LARGE SCALE GENOMIC DNA]</scope>
    <source>
        <strain evidence="3">NJM9701</strain>
    </source>
</reference>
<dbReference type="AlphaFoldDB" id="A0A024UMJ3"/>
<dbReference type="RefSeq" id="XP_008863602.1">
    <property type="nucleotide sequence ID" value="XM_008865380.1"/>
</dbReference>
<dbReference type="VEuPathDB" id="FungiDB:H310_02010"/>
<sequence>MAKFSPATTHTHGGDGRAGLPDHIHHLGAFTELHLHDMASGHAATSELVDAHAIIHDLERQCRELKHKVRSLEGAKLLWEITRMSMEFQAIKDLDETHRLRSALEDELILAKHRARHFEQEHAKLVQANTEKDLRFAELEAKLQLLGDTSLIEKRIADLEKQVSELDESNKEHEVREGELLDLLDRQEMRDMERQFAKQSSRGLLVREIKQELWSKVKNPAGWLRVGKNKAFGASRDITSTFPDLELLDLLKREVPKLNMRPQYNRHSIT</sequence>
<protein>
    <submittedName>
        <fullName evidence="3">Uncharacterized protein</fullName>
    </submittedName>
</protein>